<evidence type="ECO:0000313" key="5">
    <source>
        <dbReference type="Proteomes" id="UP001623348"/>
    </source>
</evidence>
<dbReference type="EMBL" id="BAAFJT010000003">
    <property type="protein sequence ID" value="GAB0187405.1"/>
    <property type="molecule type" value="Genomic_DNA"/>
</dbReference>
<dbReference type="InterPro" id="IPR036116">
    <property type="entry name" value="FN3_sf"/>
</dbReference>
<dbReference type="FunFam" id="2.60.40.10:FF:001716">
    <property type="entry name" value="Usherin"/>
    <property type="match status" value="1"/>
</dbReference>
<proteinExistence type="predicted"/>
<dbReference type="Pfam" id="PF00041">
    <property type="entry name" value="fn3"/>
    <property type="match status" value="9"/>
</dbReference>
<evidence type="ECO:0000259" key="3">
    <source>
        <dbReference type="PROSITE" id="PS50853"/>
    </source>
</evidence>
<keyword evidence="5" id="KW-1185">Reference proteome</keyword>
<dbReference type="InterPro" id="IPR013783">
    <property type="entry name" value="Ig-like_fold"/>
</dbReference>
<comment type="caution">
    <text evidence="4">The sequence shown here is derived from an EMBL/GenBank/DDBJ whole genome shotgun (WGS) entry which is preliminary data.</text>
</comment>
<dbReference type="FunFam" id="2.60.40.10:FF:001176">
    <property type="entry name" value="Usherin"/>
    <property type="match status" value="1"/>
</dbReference>
<reference evidence="4 5" key="1">
    <citation type="submission" date="2024-06" db="EMBL/GenBank/DDBJ databases">
        <title>The draft genome of Grus japonensis, version 3.</title>
        <authorList>
            <person name="Nabeshima K."/>
            <person name="Suzuki S."/>
            <person name="Onuma M."/>
        </authorList>
    </citation>
    <scope>NUCLEOTIDE SEQUENCE [LARGE SCALE GENOMIC DNA]</scope>
    <source>
        <strain evidence="4 5">451A</strain>
    </source>
</reference>
<feature type="transmembrane region" description="Helical" evidence="2">
    <location>
        <begin position="1828"/>
        <end position="1850"/>
    </location>
</feature>
<feature type="domain" description="Fibronectin type-III" evidence="3">
    <location>
        <begin position="944"/>
        <end position="1053"/>
    </location>
</feature>
<feature type="domain" description="Fibronectin type-III" evidence="3">
    <location>
        <begin position="1147"/>
        <end position="1234"/>
    </location>
</feature>
<name>A0ABC9WPN6_GRUJA</name>
<feature type="domain" description="Fibronectin type-III" evidence="3">
    <location>
        <begin position="1323"/>
        <end position="1422"/>
    </location>
</feature>
<dbReference type="FunFam" id="2.60.40.10:FF:001379">
    <property type="entry name" value="Usherin"/>
    <property type="match status" value="1"/>
</dbReference>
<dbReference type="FunFam" id="2.60.40.10:FF:001945">
    <property type="entry name" value="Usherin"/>
    <property type="match status" value="1"/>
</dbReference>
<dbReference type="PROSITE" id="PS50853">
    <property type="entry name" value="FN3"/>
    <property type="match status" value="14"/>
</dbReference>
<dbReference type="CDD" id="cd00063">
    <property type="entry name" value="FN3"/>
    <property type="match status" value="16"/>
</dbReference>
<sequence>MPYSTSGNQICCGGSLHDSFNQQCCGGEVISTDLVCCGDEKEGTAHRPLTGMFCCGQEYVNMSDTICCSGSSGESLAHVRKNDQVPVKCCETELIPKSEECCNGVGYNPLKYVCSDKISAGMMMKVKEECKANTLCPLSMGATAHCGKCDFDPRENICAWIKGSQSATEKEIKEGVCPAEEETVYTGGPNQYSFTDLNLEPFIAYEYRVAAWNSYGRGFSEISRAVTKQDVPQGVSPPKWAKVDNREDVILLNWEEPLQPNGLIIHYIILRNGIERFRGKEMSFIDTSGVQPYQEYSYQLRACTVAGCADSSKVVAVTVQGVPESVQPPDVSALNSTALHLSWIAPKKPNGIIREYQISQVGKGLIYTDTASRMQHTVSGLQPYTNYSFMLTACTSAGCTSSQPLSGQTLQAAPHGVWPNPHHIIVSSTEVEIYWSEPKKPNGLITQYRLFRDGEQIFLGGSTDLNFTDVNLQPNSRYVYQLEASTWGGSNTSDKYVIQTPVGTPEKIHVPYNVTVIDAYSIFLAWDVPGIFIVSMPLEYNILLNASSPTLLVKPVGREHFAFVDGLDPYTLYEIRIQACQNGGCGVGGQTFIRTAEAPPRQLSPPIVKAMGSALIEVKWAPPKKPNGIITNYFIHRRPVGRQEELLLFIWAEGALEFIDASDALQPFTLYEYRVRAQNAVGSVDSLWASTQTLEASPQGMGAPWAQATSAYSVQLNWTQPVSPNGVISLYRVVYQEKRSDPTFSIPAVTALTVMVPVRYEEERREKREERREKREERREKREERREKREERREEKRREEKRREEKRREEKGKKHQAHLFGLKPFTTYHIHVVAVNNAGQVSSPWTSVRTLEASPSGLSNFTVEKKENGRALLLKWSEPSQPNGVIKTYNIFSDDNLEYSGLSRRFLFRRLEPYTLYTLVLEACNAAGCTRSPPQPVRTDEAPPVSQMAPVIQAVNATNVELSWLQPINPNGKIIRYEVIHRCIKENAAGYRATTEDEKIVFTEYSTESNTFIYNDKGLQPWTRYEYKIRTWNAAGYTDSSWTMAKTSQTAPKGLAAPRLSLVSVNPRKVLISWASPAQPNGILQSYRLLKNDVLYPFSFDAATFNYTDEDLLPYSVYSYAIVACTMGGCATSDPAAIQTLEAAPAFVDPPSLQAVSATRINASWAPPQIQNGDITKYILKLNNEEYYPGKSLQMFISNLQPYTQYDFALVACTAGGCTSSMSQSVMTMEAPPLNMEAPRLLVMGSESIEITWKLPANPNGKITSYELRRDGVLVYSGLETRYLDFTLMPGMEYIYTVTANNSQGSVTSPSAQIKTNPSAPSGMLPPRLQAWSSKEILVAWDPPIKVNGDIRNYTISIHKPAETGKKTVDFNASHVSFVRRSYIVAELQPYSRYEVQLQACTELGCASSEWASVQTLEAPPAAQPAPLIEIQTTAGGFQSTSSVLWTGPQQPNGKILYYELYRRRTTQAHINLDLALVYNGSSTSFKDDKLLPYTEYEYQVWSVNSAGRTPSGWSRCRTGPAPPEGLGAPLFNTVASTVAVVTISPPLKPNGVVSIYRLFSNDTRGTDVVLSEGTATQQTIHGLKPFTTYSIGVEACTCFNCCSKGPMAQITTQPAPPSEQPPPQIRTVTSRNASFQWSAPQSPNGIVTSYELHVYMACPLNLQPAVKACSPGPTEVKYTGKGQSANVSNLEPYTTYNLRVVSYNSVGSSASEWIGFTTEKEPPRYTAPFSVVSNLSTIHIDWSRTFVLNGRLKEYALTESGQRIYSGFDTELYLPRTSDKMTCITDEGSAMTPVIKYSAGDGVGLILTTPGEKDKAESKRAKFYNELWFAVLMVVLGLILLAILLSLILQRKVHKQPYARDRPPLVPLQKRTSPMSVYSSGETHPFETIADTSDSSSSVTLKSYTTHFEGLADTKIPGPGSPMSNCSVHIASGARRPSQSQLSRTYSQASLHRSVSQLLDLYDKKSLVEEVPWDAIIRNHRNTGRGLYVDEEDLVNVIKGFSTVTKEHTTFTDTHL</sequence>
<keyword evidence="2" id="KW-0812">Transmembrane</keyword>
<dbReference type="FunFam" id="2.60.40.10:FF:001227">
    <property type="entry name" value="Usherin"/>
    <property type="match status" value="1"/>
</dbReference>
<dbReference type="Gene3D" id="2.60.40.10">
    <property type="entry name" value="Immunoglobulins"/>
    <property type="match status" value="16"/>
</dbReference>
<dbReference type="FunFam" id="2.60.40.10:FF:001030">
    <property type="entry name" value="Usherin"/>
    <property type="match status" value="1"/>
</dbReference>
<dbReference type="PANTHER" id="PTHR46957:SF7">
    <property type="entry name" value="USHERIN"/>
    <property type="match status" value="1"/>
</dbReference>
<keyword evidence="2" id="KW-1133">Transmembrane helix</keyword>
<evidence type="ECO:0000256" key="1">
    <source>
        <dbReference type="SAM" id="MobiDB-lite"/>
    </source>
</evidence>
<feature type="region of interest" description="Disordered" evidence="1">
    <location>
        <begin position="762"/>
        <end position="818"/>
    </location>
</feature>
<organism evidence="4 5">
    <name type="scientific">Grus japonensis</name>
    <name type="common">Japanese crane</name>
    <name type="synonym">Red-crowned crane</name>
    <dbReference type="NCBI Taxonomy" id="30415"/>
    <lineage>
        <taxon>Eukaryota</taxon>
        <taxon>Metazoa</taxon>
        <taxon>Chordata</taxon>
        <taxon>Craniata</taxon>
        <taxon>Vertebrata</taxon>
        <taxon>Euteleostomi</taxon>
        <taxon>Archelosauria</taxon>
        <taxon>Archosauria</taxon>
        <taxon>Dinosauria</taxon>
        <taxon>Saurischia</taxon>
        <taxon>Theropoda</taxon>
        <taxon>Coelurosauria</taxon>
        <taxon>Aves</taxon>
        <taxon>Neognathae</taxon>
        <taxon>Neoaves</taxon>
        <taxon>Gruiformes</taxon>
        <taxon>Gruidae</taxon>
        <taxon>Grus</taxon>
    </lineage>
</organism>
<dbReference type="InterPro" id="IPR003961">
    <property type="entry name" value="FN3_dom"/>
</dbReference>
<dbReference type="FunFam" id="2.60.40.10:FF:001285">
    <property type="entry name" value="Usherin"/>
    <property type="match status" value="1"/>
</dbReference>
<evidence type="ECO:0000256" key="2">
    <source>
        <dbReference type="SAM" id="Phobius"/>
    </source>
</evidence>
<feature type="domain" description="Fibronectin type-III" evidence="3">
    <location>
        <begin position="1057"/>
        <end position="1146"/>
    </location>
</feature>
<feature type="domain" description="Fibronectin type-III" evidence="3">
    <location>
        <begin position="1622"/>
        <end position="1722"/>
    </location>
</feature>
<dbReference type="FunFam" id="2.60.40.10:FF:000915">
    <property type="entry name" value="Usherin"/>
    <property type="match status" value="1"/>
</dbReference>
<feature type="domain" description="Fibronectin type-III" evidence="3">
    <location>
        <begin position="417"/>
        <end position="503"/>
    </location>
</feature>
<feature type="domain" description="Fibronectin type-III" evidence="3">
    <location>
        <begin position="504"/>
        <end position="598"/>
    </location>
</feature>
<dbReference type="SMART" id="SM00060">
    <property type="entry name" value="FN3"/>
    <property type="match status" value="16"/>
</dbReference>
<feature type="domain" description="Fibronectin type-III" evidence="3">
    <location>
        <begin position="322"/>
        <end position="415"/>
    </location>
</feature>
<keyword evidence="2" id="KW-0472">Membrane</keyword>
<feature type="domain" description="Fibronectin type-III" evidence="3">
    <location>
        <begin position="1424"/>
        <end position="1525"/>
    </location>
</feature>
<feature type="domain" description="Fibronectin type-III" evidence="3">
    <location>
        <begin position="1526"/>
        <end position="1619"/>
    </location>
</feature>
<evidence type="ECO:0000313" key="4">
    <source>
        <dbReference type="EMBL" id="GAB0187405.1"/>
    </source>
</evidence>
<dbReference type="InterPro" id="IPR050713">
    <property type="entry name" value="RTP_Phos/Ushers"/>
</dbReference>
<dbReference type="FunFam" id="2.60.40.10:FF:001255">
    <property type="entry name" value="usherin"/>
    <property type="match status" value="1"/>
</dbReference>
<dbReference type="InterPro" id="IPR056601">
    <property type="entry name" value="Galaxin_dom"/>
</dbReference>
<accession>A0ABC9WPN6</accession>
<dbReference type="FunFam" id="2.60.40.10:FF:001168">
    <property type="entry name" value="Usherin"/>
    <property type="match status" value="1"/>
</dbReference>
<dbReference type="Pfam" id="PF24748">
    <property type="entry name" value="Galaxin_repeat"/>
    <property type="match status" value="1"/>
</dbReference>
<feature type="domain" description="Fibronectin type-III" evidence="3">
    <location>
        <begin position="234"/>
        <end position="321"/>
    </location>
</feature>
<gene>
    <name evidence="4" type="ORF">GRJ2_001205800</name>
</gene>
<protein>
    <submittedName>
        <fullName evidence="4">Usherin</fullName>
    </submittedName>
</protein>
<feature type="domain" description="Fibronectin type-III" evidence="3">
    <location>
        <begin position="854"/>
        <end position="942"/>
    </location>
</feature>
<dbReference type="FunFam" id="2.60.40.10:FF:001135">
    <property type="entry name" value="Usherin"/>
    <property type="match status" value="1"/>
</dbReference>
<feature type="compositionally biased region" description="Basic and acidic residues" evidence="1">
    <location>
        <begin position="762"/>
        <end position="812"/>
    </location>
</feature>
<dbReference type="FunFam" id="2.60.40.10:FF:001211">
    <property type="entry name" value="Usherin"/>
    <property type="match status" value="1"/>
</dbReference>
<feature type="domain" description="Fibronectin type-III" evidence="3">
    <location>
        <begin position="599"/>
        <end position="700"/>
    </location>
</feature>
<dbReference type="FunFam" id="2.60.40.10:FF:001161">
    <property type="entry name" value="Usherin"/>
    <property type="match status" value="1"/>
</dbReference>
<dbReference type="SUPFAM" id="SSF49265">
    <property type="entry name" value="Fibronectin type III"/>
    <property type="match status" value="10"/>
</dbReference>
<dbReference type="PANTHER" id="PTHR46957">
    <property type="entry name" value="CYTOKINE RECEPTOR"/>
    <property type="match status" value="1"/>
</dbReference>
<dbReference type="Proteomes" id="UP001623348">
    <property type="component" value="Unassembled WGS sequence"/>
</dbReference>
<dbReference type="FunFam" id="2.60.40.10:FF:000991">
    <property type="entry name" value="Usherin"/>
    <property type="match status" value="1"/>
</dbReference>
<feature type="domain" description="Fibronectin type-III" evidence="3">
    <location>
        <begin position="1235"/>
        <end position="1319"/>
    </location>
</feature>
<dbReference type="FunFam" id="2.60.40.10:FF:001173">
    <property type="entry name" value="Usherin"/>
    <property type="match status" value="1"/>
</dbReference>